<keyword evidence="1" id="KW-0472">Membrane</keyword>
<evidence type="ECO:0000313" key="3">
    <source>
        <dbReference type="Proteomes" id="UP000254889"/>
    </source>
</evidence>
<gene>
    <name evidence="2" type="ORF">DW352_05450</name>
</gene>
<feature type="transmembrane region" description="Helical" evidence="1">
    <location>
        <begin position="219"/>
        <end position="245"/>
    </location>
</feature>
<evidence type="ECO:0000256" key="1">
    <source>
        <dbReference type="SAM" id="Phobius"/>
    </source>
</evidence>
<feature type="transmembrane region" description="Helical" evidence="1">
    <location>
        <begin position="120"/>
        <end position="142"/>
    </location>
</feature>
<feature type="transmembrane region" description="Helical" evidence="1">
    <location>
        <begin position="257"/>
        <end position="280"/>
    </location>
</feature>
<keyword evidence="1" id="KW-0812">Transmembrane</keyword>
<dbReference type="Proteomes" id="UP000254889">
    <property type="component" value="Chromosome"/>
</dbReference>
<dbReference type="KEGG" id="ptaw:DW352_05450"/>
<feature type="transmembrane region" description="Helical" evidence="1">
    <location>
        <begin position="154"/>
        <end position="177"/>
    </location>
</feature>
<dbReference type="Pfam" id="PF09948">
    <property type="entry name" value="PpoB2"/>
    <property type="match status" value="1"/>
</dbReference>
<dbReference type="OrthoDB" id="164118at2"/>
<accession>A0A345ZSW5</accession>
<reference evidence="2 3" key="1">
    <citation type="submission" date="2018-07" db="EMBL/GenBank/DDBJ databases">
        <authorList>
            <person name="Quirk P.G."/>
            <person name="Krulwich T.A."/>
        </authorList>
    </citation>
    <scope>NUCLEOTIDE SEQUENCE [LARGE SCALE GENOMIC DNA]</scope>
    <source>
        <strain evidence="2 3">CC-BB4</strain>
    </source>
</reference>
<feature type="transmembrane region" description="Helical" evidence="1">
    <location>
        <begin position="28"/>
        <end position="53"/>
    </location>
</feature>
<dbReference type="EMBL" id="CP031417">
    <property type="protein sequence ID" value="AXK80012.1"/>
    <property type="molecule type" value="Genomic_DNA"/>
</dbReference>
<proteinExistence type="predicted"/>
<name>A0A345ZSW5_9HYPH</name>
<evidence type="ECO:0000313" key="2">
    <source>
        <dbReference type="EMBL" id="AXK80012.1"/>
    </source>
</evidence>
<organism evidence="2 3">
    <name type="scientific">Pseudolabrys taiwanensis</name>
    <dbReference type="NCBI Taxonomy" id="331696"/>
    <lineage>
        <taxon>Bacteria</taxon>
        <taxon>Pseudomonadati</taxon>
        <taxon>Pseudomonadota</taxon>
        <taxon>Alphaproteobacteria</taxon>
        <taxon>Hyphomicrobiales</taxon>
        <taxon>Xanthobacteraceae</taxon>
        <taxon>Pseudolabrys</taxon>
    </lineage>
</organism>
<dbReference type="AlphaFoldDB" id="A0A345ZSW5"/>
<dbReference type="RefSeq" id="WP_115689252.1">
    <property type="nucleotide sequence ID" value="NZ_CP031417.1"/>
</dbReference>
<keyword evidence="1" id="KW-1133">Transmembrane helix</keyword>
<protein>
    <submittedName>
        <fullName evidence="2">DUF2182 domain-containing protein</fullName>
    </submittedName>
</protein>
<feature type="transmembrane region" description="Helical" evidence="1">
    <location>
        <begin position="189"/>
        <end position="207"/>
    </location>
</feature>
<sequence length="283" mass="29563">MTETTREPLAHLPPAEGRLGSVLARPKAIAAFCVVALTVLGWAYLAVLTAGAADPLSAFDALCRAMADTSSGFSGAALIALMWGAMTLAMMLPSAAPMIFTYAEIADTAAKKGERIVSPFVLAGGYLTIWFAIAAGATLAQIGLTRVALLDTGMASASGLFSGAIFLTAGVYQFSALKHACLTQCQRPFPFFFANWATTTAGVYKLGLRQGLYCLGCCWAMMGVMFAVGLMNVIWMAGLGIVMTVEKMGTGRKFTHAVGVVLIAAGIAFIVVAFAAHWPIRAA</sequence>
<dbReference type="InterPro" id="IPR018688">
    <property type="entry name" value="PpoB2-like"/>
</dbReference>
<keyword evidence="3" id="KW-1185">Reference proteome</keyword>
<feature type="transmembrane region" description="Helical" evidence="1">
    <location>
        <begin position="73"/>
        <end position="100"/>
    </location>
</feature>